<dbReference type="AlphaFoldDB" id="A0AA38W3C2"/>
<dbReference type="GO" id="GO:0004842">
    <property type="term" value="F:ubiquitin-protein transferase activity"/>
    <property type="evidence" value="ECO:0007669"/>
    <property type="project" value="InterPro"/>
</dbReference>
<feature type="compositionally biased region" description="Basic and acidic residues" evidence="1">
    <location>
        <begin position="7"/>
        <end position="25"/>
    </location>
</feature>
<accession>A0AA38W3C2</accession>
<evidence type="ECO:0000256" key="1">
    <source>
        <dbReference type="SAM" id="MobiDB-lite"/>
    </source>
</evidence>
<reference evidence="2" key="1">
    <citation type="submission" date="2023-03" db="EMBL/GenBank/DDBJ databases">
        <title>Chromosome-scale reference genome and RAD-based genetic map of yellow starthistle (Centaurea solstitialis) reveal putative structural variation and QTLs associated with invader traits.</title>
        <authorList>
            <person name="Reatini B."/>
            <person name="Cang F.A."/>
            <person name="Jiang Q."/>
            <person name="Mckibben M.T.W."/>
            <person name="Barker M.S."/>
            <person name="Rieseberg L.H."/>
            <person name="Dlugosch K.M."/>
        </authorList>
    </citation>
    <scope>NUCLEOTIDE SEQUENCE</scope>
    <source>
        <strain evidence="2">CAN-66</strain>
        <tissue evidence="2">Leaf</tissue>
    </source>
</reference>
<comment type="caution">
    <text evidence="2">The sequence shown here is derived from an EMBL/GenBank/DDBJ whole genome shotgun (WGS) entry which is preliminary data.</text>
</comment>
<feature type="region of interest" description="Disordered" evidence="1">
    <location>
        <begin position="1"/>
        <end position="120"/>
    </location>
</feature>
<dbReference type="PANTHER" id="PTHR46293:SF14">
    <property type="match status" value="1"/>
</dbReference>
<evidence type="ECO:0000313" key="3">
    <source>
        <dbReference type="Proteomes" id="UP001172457"/>
    </source>
</evidence>
<protein>
    <submittedName>
        <fullName evidence="2">Uncharacterized protein</fullName>
    </submittedName>
</protein>
<evidence type="ECO:0000313" key="2">
    <source>
        <dbReference type="EMBL" id="KAJ9537200.1"/>
    </source>
</evidence>
<organism evidence="2 3">
    <name type="scientific">Centaurea solstitialis</name>
    <name type="common">yellow star-thistle</name>
    <dbReference type="NCBI Taxonomy" id="347529"/>
    <lineage>
        <taxon>Eukaryota</taxon>
        <taxon>Viridiplantae</taxon>
        <taxon>Streptophyta</taxon>
        <taxon>Embryophyta</taxon>
        <taxon>Tracheophyta</taxon>
        <taxon>Spermatophyta</taxon>
        <taxon>Magnoliopsida</taxon>
        <taxon>eudicotyledons</taxon>
        <taxon>Gunneridae</taxon>
        <taxon>Pentapetalae</taxon>
        <taxon>asterids</taxon>
        <taxon>campanulids</taxon>
        <taxon>Asterales</taxon>
        <taxon>Asteraceae</taxon>
        <taxon>Carduoideae</taxon>
        <taxon>Cardueae</taxon>
        <taxon>Centaureinae</taxon>
        <taxon>Centaurea</taxon>
    </lineage>
</organism>
<dbReference type="InterPro" id="IPR044807">
    <property type="entry name" value="DRIP1-like"/>
</dbReference>
<sequence>MQSQSTEKPRLTYKDKGKAKVVYESHEDEEYDLWEPVQMKPKGIVIRSSPPRSPPRPPPPPPSPPLVDENEMTISSKSKGKRPAHEIIPMDYEEMAVTETTTSGSKSKEPKRRVGQKRVATPSSGIMITPQDVIDAGKNINPAKTTHCAWFIISPSKQQNNRKKPLRPLLEPNLSGCMQVGMFMFGSLLSPEMKLVDVENKWMETVGSERQTVYIGSSAYQFCIHLTYASI</sequence>
<dbReference type="EMBL" id="JARYMX010000008">
    <property type="protein sequence ID" value="KAJ9537200.1"/>
    <property type="molecule type" value="Genomic_DNA"/>
</dbReference>
<dbReference type="Proteomes" id="UP001172457">
    <property type="component" value="Chromosome 8"/>
</dbReference>
<feature type="compositionally biased region" description="Pro residues" evidence="1">
    <location>
        <begin position="51"/>
        <end position="65"/>
    </location>
</feature>
<proteinExistence type="predicted"/>
<dbReference type="PANTHER" id="PTHR46293">
    <property type="entry name" value="E3 UBIQUITIN PROTEIN LIGASE DRIP1"/>
    <property type="match status" value="1"/>
</dbReference>
<gene>
    <name evidence="2" type="ORF">OSB04_029933</name>
</gene>
<name>A0AA38W3C2_9ASTR</name>
<keyword evidence="3" id="KW-1185">Reference proteome</keyword>